<dbReference type="RefSeq" id="WP_027462807.1">
    <property type="nucleotide sequence ID" value="NZ_CP021084.1"/>
</dbReference>
<geneLocation type="plasmid" evidence="2">
    <name>pdfi3</name>
</geneLocation>
<reference evidence="1 2" key="1">
    <citation type="submission" date="2017-05" db="EMBL/GenBank/DDBJ databases">
        <title>The complete genome sequence of Deinococcus ficus isolated from the rhizosphere of the Ficus religiosa L. in Taiwan.</title>
        <authorList>
            <person name="Wu K.-M."/>
            <person name="Liao T.-L."/>
            <person name="Liu Y.-M."/>
            <person name="Young C.-C."/>
            <person name="Tsai S.-F."/>
        </authorList>
    </citation>
    <scope>NUCLEOTIDE SEQUENCE [LARGE SCALE GENOMIC DNA]</scope>
    <source>
        <strain evidence="1 2">CC-FR2-10</strain>
        <plasmid evidence="2">pdfi3</plasmid>
    </source>
</reference>
<organism evidence="1 2">
    <name type="scientific">Deinococcus ficus</name>
    <dbReference type="NCBI Taxonomy" id="317577"/>
    <lineage>
        <taxon>Bacteria</taxon>
        <taxon>Thermotogati</taxon>
        <taxon>Deinococcota</taxon>
        <taxon>Deinococci</taxon>
        <taxon>Deinococcales</taxon>
        <taxon>Deinococcaceae</taxon>
        <taxon>Deinococcus</taxon>
    </lineage>
</organism>
<accession>A0A221T3C1</accession>
<evidence type="ECO:0000313" key="2">
    <source>
        <dbReference type="Proteomes" id="UP000259030"/>
    </source>
</evidence>
<dbReference type="KEGG" id="dfc:DFI_19430"/>
<protein>
    <submittedName>
        <fullName evidence="1">Uncharacterized protein</fullName>
    </submittedName>
</protein>
<name>A0A221T3C1_9DEIO</name>
<proteinExistence type="predicted"/>
<dbReference type="AlphaFoldDB" id="A0A221T3C1"/>
<keyword evidence="2" id="KW-1185">Reference proteome</keyword>
<sequence length="202" mass="21710">MTDTLAKTAAPTEDALHLDHTLSLPNVLHLALNPAVRDVLALYLDAAATLARGGGVFPGTIGQLCDTHEVLTDHLQGEAQNFISLPFVQYRADGEAVRYHLDAECSADGHRQSSERLLQLHAAGGSGELDRDLGLLSDLHGLLAEAHERLDAEEASPAEAKVTQVLALLAEPRTAHSLEEADETYYRQSIAHLQAQLEAGRS</sequence>
<dbReference type="Proteomes" id="UP000259030">
    <property type="component" value="Plasmid pDFI3"/>
</dbReference>
<keyword evidence="1" id="KW-0614">Plasmid</keyword>
<dbReference type="EMBL" id="CP021084">
    <property type="protein sequence ID" value="ASN83371.1"/>
    <property type="molecule type" value="Genomic_DNA"/>
</dbReference>
<evidence type="ECO:0000313" key="1">
    <source>
        <dbReference type="EMBL" id="ASN83371.1"/>
    </source>
</evidence>
<gene>
    <name evidence="1" type="ORF">DFI_19430</name>
</gene>